<organism evidence="2 3">
    <name type="scientific">Allacma fusca</name>
    <dbReference type="NCBI Taxonomy" id="39272"/>
    <lineage>
        <taxon>Eukaryota</taxon>
        <taxon>Metazoa</taxon>
        <taxon>Ecdysozoa</taxon>
        <taxon>Arthropoda</taxon>
        <taxon>Hexapoda</taxon>
        <taxon>Collembola</taxon>
        <taxon>Symphypleona</taxon>
        <taxon>Sminthuridae</taxon>
        <taxon>Allacma</taxon>
    </lineage>
</organism>
<dbReference type="Proteomes" id="UP000708208">
    <property type="component" value="Unassembled WGS sequence"/>
</dbReference>
<dbReference type="OrthoDB" id="8192147at2759"/>
<dbReference type="AlphaFoldDB" id="A0A8J2KVT2"/>
<evidence type="ECO:0000313" key="3">
    <source>
        <dbReference type="Proteomes" id="UP000708208"/>
    </source>
</evidence>
<evidence type="ECO:0000313" key="2">
    <source>
        <dbReference type="EMBL" id="CAG7822391.1"/>
    </source>
</evidence>
<accession>A0A8J2KVT2</accession>
<name>A0A8J2KVT2_9HEXA</name>
<dbReference type="EMBL" id="CAJVCH010526224">
    <property type="protein sequence ID" value="CAG7822391.1"/>
    <property type="molecule type" value="Genomic_DNA"/>
</dbReference>
<evidence type="ECO:0000256" key="1">
    <source>
        <dbReference type="SAM" id="MobiDB-lite"/>
    </source>
</evidence>
<comment type="caution">
    <text evidence="2">The sequence shown here is derived from an EMBL/GenBank/DDBJ whole genome shotgun (WGS) entry which is preliminary data.</text>
</comment>
<gene>
    <name evidence="2" type="ORF">AFUS01_LOCUS32669</name>
</gene>
<protein>
    <submittedName>
        <fullName evidence="2">Uncharacterized protein</fullName>
    </submittedName>
</protein>
<reference evidence="2" key="1">
    <citation type="submission" date="2021-06" db="EMBL/GenBank/DDBJ databases">
        <authorList>
            <person name="Hodson N. C."/>
            <person name="Mongue J. A."/>
            <person name="Jaron S. K."/>
        </authorList>
    </citation>
    <scope>NUCLEOTIDE SEQUENCE</scope>
</reference>
<sequence length="382" mass="42764">MGLVTDRRRDIQPDDIGIGEIFPGIVGVNYIFVKTLDALFEEDCYWYFVFEVTELTMDADGERSLPGMSLPKWMRRTTERYDYTEYYCASPPSNPDGFFHMKNRQEKNAGQLANNDPAECLHSQKRRELKAERSEPTLSKIIVEMDKTNWINNSNKINSIQLQRHASDNDCSSIGPEPANAIYKTVSTSSLVTKRAEMSLPSSPKMTTKQFDFTRMAGEIDSRESEKALSKVDKKEVIPIIPVPPVIITKPDDGERSLFGVVEKSLVCRSKSVPCSPDVTPNSTPAVTPCSSPQMGRRACGNPFFTGSSSTAASGSWLFRPAQPEPAYTTERDGGSNKNNLLYETKVDVQVNPSTKTVNKSVRYVPRPSELRELNFWSPTSM</sequence>
<proteinExistence type="predicted"/>
<keyword evidence="3" id="KW-1185">Reference proteome</keyword>
<feature type="region of interest" description="Disordered" evidence="1">
    <location>
        <begin position="274"/>
        <end position="294"/>
    </location>
</feature>
<feature type="compositionally biased region" description="Polar residues" evidence="1">
    <location>
        <begin position="279"/>
        <end position="294"/>
    </location>
</feature>